<keyword evidence="2" id="KW-1185">Reference proteome</keyword>
<sequence>MSPNLTNPPQSIASVGIFAIIASVAVSVALQISRALYNHFTLAVQISRALYNYFTHTGGDFVDSSGSYFTIPSLVFGL</sequence>
<name>A0ACC0HVL5_9ERIC</name>
<comment type="caution">
    <text evidence="1">The sequence shown here is derived from an EMBL/GenBank/DDBJ whole genome shotgun (WGS) entry which is preliminary data.</text>
</comment>
<proteinExistence type="predicted"/>
<gene>
    <name evidence="1" type="ORF">LOK49_LG04G02323</name>
</gene>
<dbReference type="EMBL" id="CM045759">
    <property type="protein sequence ID" value="KAI8017380.1"/>
    <property type="molecule type" value="Genomic_DNA"/>
</dbReference>
<accession>A0ACC0HVL5</accession>
<organism evidence="1 2">
    <name type="scientific">Camellia lanceoleosa</name>
    <dbReference type="NCBI Taxonomy" id="1840588"/>
    <lineage>
        <taxon>Eukaryota</taxon>
        <taxon>Viridiplantae</taxon>
        <taxon>Streptophyta</taxon>
        <taxon>Embryophyta</taxon>
        <taxon>Tracheophyta</taxon>
        <taxon>Spermatophyta</taxon>
        <taxon>Magnoliopsida</taxon>
        <taxon>eudicotyledons</taxon>
        <taxon>Gunneridae</taxon>
        <taxon>Pentapetalae</taxon>
        <taxon>asterids</taxon>
        <taxon>Ericales</taxon>
        <taxon>Theaceae</taxon>
        <taxon>Camellia</taxon>
    </lineage>
</organism>
<protein>
    <submittedName>
        <fullName evidence="1">Uncharacterized protein</fullName>
    </submittedName>
</protein>
<reference evidence="1 2" key="1">
    <citation type="journal article" date="2022" name="Plant J.">
        <title>Chromosome-level genome of Camellia lanceoleosa provides a valuable resource for understanding genome evolution and self-incompatibility.</title>
        <authorList>
            <person name="Gong W."/>
            <person name="Xiao S."/>
            <person name="Wang L."/>
            <person name="Liao Z."/>
            <person name="Chang Y."/>
            <person name="Mo W."/>
            <person name="Hu G."/>
            <person name="Li W."/>
            <person name="Zhao G."/>
            <person name="Zhu H."/>
            <person name="Hu X."/>
            <person name="Ji K."/>
            <person name="Xiang X."/>
            <person name="Song Q."/>
            <person name="Yuan D."/>
            <person name="Jin S."/>
            <person name="Zhang L."/>
        </authorList>
    </citation>
    <scope>NUCLEOTIDE SEQUENCE [LARGE SCALE GENOMIC DNA]</scope>
    <source>
        <strain evidence="1">SQ_2022a</strain>
    </source>
</reference>
<evidence type="ECO:0000313" key="2">
    <source>
        <dbReference type="Proteomes" id="UP001060215"/>
    </source>
</evidence>
<dbReference type="Proteomes" id="UP001060215">
    <property type="component" value="Chromosome 2"/>
</dbReference>
<evidence type="ECO:0000313" key="1">
    <source>
        <dbReference type="EMBL" id="KAI8017380.1"/>
    </source>
</evidence>